<dbReference type="Gene3D" id="3.30.360.10">
    <property type="entry name" value="Dihydrodipicolinate Reductase, domain 2"/>
    <property type="match status" value="1"/>
</dbReference>
<accession>A0A382ND72</accession>
<organism evidence="1">
    <name type="scientific">marine metagenome</name>
    <dbReference type="NCBI Taxonomy" id="408172"/>
    <lineage>
        <taxon>unclassified sequences</taxon>
        <taxon>metagenomes</taxon>
        <taxon>ecological metagenomes</taxon>
    </lineage>
</organism>
<evidence type="ECO:0000313" key="1">
    <source>
        <dbReference type="EMBL" id="SVC59119.1"/>
    </source>
</evidence>
<gene>
    <name evidence="1" type="ORF">METZ01_LOCUS311973</name>
</gene>
<reference evidence="1" key="1">
    <citation type="submission" date="2018-05" db="EMBL/GenBank/DDBJ databases">
        <authorList>
            <person name="Lanie J.A."/>
            <person name="Ng W.-L."/>
            <person name="Kazmierczak K.M."/>
            <person name="Andrzejewski T.M."/>
            <person name="Davidsen T.M."/>
            <person name="Wayne K.J."/>
            <person name="Tettelin H."/>
            <person name="Glass J.I."/>
            <person name="Rusch D."/>
            <person name="Podicherti R."/>
            <person name="Tsui H.-C.T."/>
            <person name="Winkler M.E."/>
        </authorList>
    </citation>
    <scope>NUCLEOTIDE SEQUENCE</scope>
</reference>
<dbReference type="EMBL" id="UINC01099669">
    <property type="protein sequence ID" value="SVC59119.1"/>
    <property type="molecule type" value="Genomic_DNA"/>
</dbReference>
<name>A0A382ND72_9ZZZZ</name>
<proteinExistence type="predicted"/>
<dbReference type="AlphaFoldDB" id="A0A382ND72"/>
<feature type="non-terminal residue" evidence="1">
    <location>
        <position position="1"/>
    </location>
</feature>
<sequence length="101" mass="11538">WEELPIEGEDPSVGQMRELIEWIEGKVEHRGQAENGRAAVEIIMAIYESARLHEVVKLPLRTFSSPLDVMVESGDLPVERPGRYDIRAFLLRGEKMSHENP</sequence>
<protein>
    <recommendedName>
        <fullName evidence="2">Gfo/Idh/MocA-like oxidoreductase C-terminal domain-containing protein</fullName>
    </recommendedName>
</protein>
<evidence type="ECO:0008006" key="2">
    <source>
        <dbReference type="Google" id="ProtNLM"/>
    </source>
</evidence>